<dbReference type="GO" id="GO:0005737">
    <property type="term" value="C:cytoplasm"/>
    <property type="evidence" value="ECO:0007669"/>
    <property type="project" value="TreeGrafter"/>
</dbReference>
<protein>
    <recommendedName>
        <fullName evidence="4">Zinc finger PHD-type domain-containing protein</fullName>
    </recommendedName>
</protein>
<gene>
    <name evidence="2" type="ORF">PMKS-004016</name>
</gene>
<dbReference type="PANTHER" id="PTHR13513">
    <property type="entry name" value="E3 UBIQUITIN-PROTEIN LIGASE UBR7"/>
    <property type="match status" value="1"/>
</dbReference>
<organism evidence="2 3">
    <name type="scientific">Pichia membranifaciens</name>
    <dbReference type="NCBI Taxonomy" id="4926"/>
    <lineage>
        <taxon>Eukaryota</taxon>
        <taxon>Fungi</taxon>
        <taxon>Dikarya</taxon>
        <taxon>Ascomycota</taxon>
        <taxon>Saccharomycotina</taxon>
        <taxon>Pichiomycetes</taxon>
        <taxon>Pichiales</taxon>
        <taxon>Pichiaceae</taxon>
        <taxon>Pichia</taxon>
    </lineage>
</organism>
<name>A0A1Q2YLS3_9ASCO</name>
<dbReference type="OrthoDB" id="5795902at2759"/>
<proteinExistence type="predicted"/>
<accession>A0A1Q2YLS3</accession>
<keyword evidence="3" id="KW-1185">Reference proteome</keyword>
<sequence>MPYNPLTDSNMLQCIFGVKCDEDWYHEECIMGLRPGVVNRSPESVTHAQSLHGRDRLHELSEPGLDAKTDNKVKDEDDQKDDDDDEYDLLPLPGFPALDSISIISPDISAKDNKPSKRTKRDFPETIFLKDDYQEKLKHHVDTDPSSKLSVFLKKYPFMYLDDPIYRPPDDDDDASSVFELGIRELGNIPSDQAAQGLAAYEKIKSKLTEFLKPFAQEGKIVTEDEVKAFFKSETRK</sequence>
<feature type="compositionally biased region" description="Acidic residues" evidence="1">
    <location>
        <begin position="78"/>
        <end position="88"/>
    </location>
</feature>
<evidence type="ECO:0008006" key="4">
    <source>
        <dbReference type="Google" id="ProtNLM"/>
    </source>
</evidence>
<dbReference type="GO" id="GO:0061630">
    <property type="term" value="F:ubiquitin protein ligase activity"/>
    <property type="evidence" value="ECO:0007669"/>
    <property type="project" value="InterPro"/>
</dbReference>
<dbReference type="GO" id="GO:0008270">
    <property type="term" value="F:zinc ion binding"/>
    <property type="evidence" value="ECO:0007669"/>
    <property type="project" value="InterPro"/>
</dbReference>
<dbReference type="EMBL" id="BDGI01000181">
    <property type="protein sequence ID" value="GAV30502.1"/>
    <property type="molecule type" value="Genomic_DNA"/>
</dbReference>
<reference evidence="2 3" key="1">
    <citation type="submission" date="2016-08" db="EMBL/GenBank/DDBJ databases">
        <title>Whole genome shotgun sequence of Pichia membranifaciens KS47-1.</title>
        <authorList>
            <person name="Konishi M."/>
            <person name="Ishida M."/>
            <person name="Arakawa T."/>
            <person name="Kato Y."/>
            <person name="Horiuchi J."/>
        </authorList>
    </citation>
    <scope>NUCLEOTIDE SEQUENCE [LARGE SCALE GENOMIC DNA]</scope>
    <source>
        <strain evidence="2 3">KS47-1</strain>
    </source>
</reference>
<dbReference type="AlphaFoldDB" id="A0A1Q2YLS3"/>
<comment type="caution">
    <text evidence="2">The sequence shown here is derived from an EMBL/GenBank/DDBJ whole genome shotgun (WGS) entry which is preliminary data.</text>
</comment>
<evidence type="ECO:0000256" key="1">
    <source>
        <dbReference type="SAM" id="MobiDB-lite"/>
    </source>
</evidence>
<dbReference type="Proteomes" id="UP000186136">
    <property type="component" value="Unassembled WGS sequence"/>
</dbReference>
<evidence type="ECO:0000313" key="3">
    <source>
        <dbReference type="Proteomes" id="UP000186136"/>
    </source>
</evidence>
<feature type="compositionally biased region" description="Basic and acidic residues" evidence="1">
    <location>
        <begin position="52"/>
        <end position="77"/>
    </location>
</feature>
<dbReference type="InterPro" id="IPR040204">
    <property type="entry name" value="UBR7"/>
</dbReference>
<dbReference type="PANTHER" id="PTHR13513:SF9">
    <property type="entry name" value="E3 UBIQUITIN-PROTEIN LIGASE UBR7-RELATED"/>
    <property type="match status" value="1"/>
</dbReference>
<evidence type="ECO:0000313" key="2">
    <source>
        <dbReference type="EMBL" id="GAV30502.1"/>
    </source>
</evidence>
<feature type="region of interest" description="Disordered" evidence="1">
    <location>
        <begin position="37"/>
        <end position="89"/>
    </location>
</feature>